<evidence type="ECO:0000313" key="3">
    <source>
        <dbReference type="EMBL" id="CAH0403063.1"/>
    </source>
</evidence>
<keyword evidence="1" id="KW-0175">Coiled coil</keyword>
<feature type="region of interest" description="Disordered" evidence="2">
    <location>
        <begin position="76"/>
        <end position="115"/>
    </location>
</feature>
<feature type="compositionally biased region" description="Acidic residues" evidence="2">
    <location>
        <begin position="83"/>
        <end position="93"/>
    </location>
</feature>
<dbReference type="PANTHER" id="PTHR36170">
    <property type="entry name" value="CENTROSOMAL PROTEIN OF 89 KDA"/>
    <property type="match status" value="1"/>
</dbReference>
<feature type="coiled-coil region" evidence="1">
    <location>
        <begin position="511"/>
        <end position="570"/>
    </location>
</feature>
<protein>
    <recommendedName>
        <fullName evidence="5">Protein Cep89 homolog</fullName>
    </recommendedName>
</protein>
<dbReference type="Proteomes" id="UP001153292">
    <property type="component" value="Chromosome 22"/>
</dbReference>
<sequence>MMEDEEYNYFYSKRDNNGRVSRNSSMKSSRDRLTFSGNFTKSQRIFNIGSPKRRASMKKDIMDTVLKRAESKMVTLKSQGRDETEEFVDDNPMYEDPRDVIGEKPAKPPRKRNLQGVAVTSPKLSKEGRSLLKEQKRKLTKKYESLITTLMDRCEENVIMITEKDASIAKLKEKLKTVLEYNKLFAEENDQLKNQYTTLAKYVEECKQVIREERDRCRELEAKCKELGEKVKQYEVPDRDTAVTAIPLVEVCMSCSSRQIILNQAREQNIRLQKDMQALKDVLYRLNVQLSRYQEKLRSNMPNIADSKGDYVHRPKDKYDALDSLLTTSLGYKGPSETGNNDETYTKSNADDQTQTGRLVDLSGLLSAQALAPLFDAYQENLQEKDSLIIDYEKQFENMNKKSKQIVDENKALTEKVAILEEELVQVRQSQKKLYVERETADIEKATLVERAQKAETKLKEVYEMYEDKMSAMMRDYETVHREYYATRSALETTESKLAQLDVFRARTVPADLHERRLDHCKRLLEELKHHYSMENERKTELIGKLQEQLKAIEEKYTKMFNEHETVKKELKTALKNVRLYRKAAVIFRQRVKAATARVTRARRSVRRARSNAEPLKQALDAVERIKKEIKVVKARAYTSLEELERRIVEQERRAALAQAEYRRELERASLALEHKEGIIRSLIDKVADVEEVRLSQINTQRLQGIVTDSDPPSPNERRDKPVKLVPGPGGGYFQEKEGKKRTK</sequence>
<feature type="coiled-coil region" evidence="1">
    <location>
        <begin position="262"/>
        <end position="296"/>
    </location>
</feature>
<accession>A0ABN8BAE2</accession>
<feature type="coiled-coil region" evidence="1">
    <location>
        <begin position="375"/>
        <end position="469"/>
    </location>
</feature>
<keyword evidence="4" id="KW-1185">Reference proteome</keyword>
<feature type="compositionally biased region" description="Basic and acidic residues" evidence="2">
    <location>
        <begin position="95"/>
        <end position="106"/>
    </location>
</feature>
<feature type="compositionally biased region" description="Basic and acidic residues" evidence="2">
    <location>
        <begin position="735"/>
        <end position="744"/>
    </location>
</feature>
<proteinExistence type="predicted"/>
<evidence type="ECO:0000256" key="2">
    <source>
        <dbReference type="SAM" id="MobiDB-lite"/>
    </source>
</evidence>
<evidence type="ECO:0000313" key="4">
    <source>
        <dbReference type="Proteomes" id="UP001153292"/>
    </source>
</evidence>
<evidence type="ECO:0008006" key="5">
    <source>
        <dbReference type="Google" id="ProtNLM"/>
    </source>
</evidence>
<feature type="region of interest" description="Disordered" evidence="2">
    <location>
        <begin position="704"/>
        <end position="744"/>
    </location>
</feature>
<dbReference type="InterPro" id="IPR033545">
    <property type="entry name" value="CEP89"/>
</dbReference>
<feature type="compositionally biased region" description="Polar residues" evidence="2">
    <location>
        <begin position="337"/>
        <end position="350"/>
    </location>
</feature>
<feature type="coiled-coil region" evidence="1">
    <location>
        <begin position="203"/>
        <end position="230"/>
    </location>
</feature>
<evidence type="ECO:0000256" key="1">
    <source>
        <dbReference type="SAM" id="Coils"/>
    </source>
</evidence>
<organism evidence="3 4">
    <name type="scientific">Chilo suppressalis</name>
    <name type="common">Asiatic rice borer moth</name>
    <dbReference type="NCBI Taxonomy" id="168631"/>
    <lineage>
        <taxon>Eukaryota</taxon>
        <taxon>Metazoa</taxon>
        <taxon>Ecdysozoa</taxon>
        <taxon>Arthropoda</taxon>
        <taxon>Hexapoda</taxon>
        <taxon>Insecta</taxon>
        <taxon>Pterygota</taxon>
        <taxon>Neoptera</taxon>
        <taxon>Endopterygota</taxon>
        <taxon>Lepidoptera</taxon>
        <taxon>Glossata</taxon>
        <taxon>Ditrysia</taxon>
        <taxon>Pyraloidea</taxon>
        <taxon>Crambidae</taxon>
        <taxon>Crambinae</taxon>
        <taxon>Chilo</taxon>
    </lineage>
</organism>
<name>A0ABN8BAE2_CHISP</name>
<gene>
    <name evidence="3" type="ORF">CHILSU_LOCUS6321</name>
</gene>
<reference evidence="3" key="1">
    <citation type="submission" date="2021-12" db="EMBL/GenBank/DDBJ databases">
        <authorList>
            <person name="King R."/>
        </authorList>
    </citation>
    <scope>NUCLEOTIDE SEQUENCE</scope>
</reference>
<dbReference type="PANTHER" id="PTHR36170:SF1">
    <property type="entry name" value="CENTROSOMAL PROTEIN OF 89 KDA"/>
    <property type="match status" value="1"/>
</dbReference>
<feature type="region of interest" description="Disordered" evidence="2">
    <location>
        <begin position="330"/>
        <end position="350"/>
    </location>
</feature>
<feature type="coiled-coil region" evidence="1">
    <location>
        <begin position="616"/>
        <end position="668"/>
    </location>
</feature>
<dbReference type="EMBL" id="OU963915">
    <property type="protein sequence ID" value="CAH0403063.1"/>
    <property type="molecule type" value="Genomic_DNA"/>
</dbReference>